<dbReference type="GO" id="GO:0004185">
    <property type="term" value="F:serine-type carboxypeptidase activity"/>
    <property type="evidence" value="ECO:0007669"/>
    <property type="project" value="InterPro"/>
</dbReference>
<evidence type="ECO:0000256" key="4">
    <source>
        <dbReference type="ARBA" id="ARBA00022801"/>
    </source>
</evidence>
<reference evidence="6 7" key="1">
    <citation type="journal article" date="2015" name="Fungal Genet. Biol.">
        <title>Evolution of novel wood decay mechanisms in Agaricales revealed by the genome sequences of Fistulina hepatica and Cylindrobasidium torrendii.</title>
        <authorList>
            <person name="Floudas D."/>
            <person name="Held B.W."/>
            <person name="Riley R."/>
            <person name="Nagy L.G."/>
            <person name="Koehler G."/>
            <person name="Ransdell A.S."/>
            <person name="Younus H."/>
            <person name="Chow J."/>
            <person name="Chiniquy J."/>
            <person name="Lipzen A."/>
            <person name="Tritt A."/>
            <person name="Sun H."/>
            <person name="Haridas S."/>
            <person name="LaButti K."/>
            <person name="Ohm R.A."/>
            <person name="Kues U."/>
            <person name="Blanchette R.A."/>
            <person name="Grigoriev I.V."/>
            <person name="Minto R.E."/>
            <person name="Hibbett D.S."/>
        </authorList>
    </citation>
    <scope>NUCLEOTIDE SEQUENCE [LARGE SCALE GENOMIC DNA]</scope>
    <source>
        <strain evidence="6 7">FP15055 ss-10</strain>
    </source>
</reference>
<dbReference type="OrthoDB" id="443318at2759"/>
<organism evidence="6 7">
    <name type="scientific">Cylindrobasidium torrendii FP15055 ss-10</name>
    <dbReference type="NCBI Taxonomy" id="1314674"/>
    <lineage>
        <taxon>Eukaryota</taxon>
        <taxon>Fungi</taxon>
        <taxon>Dikarya</taxon>
        <taxon>Basidiomycota</taxon>
        <taxon>Agaricomycotina</taxon>
        <taxon>Agaricomycetes</taxon>
        <taxon>Agaricomycetidae</taxon>
        <taxon>Agaricales</taxon>
        <taxon>Marasmiineae</taxon>
        <taxon>Physalacriaceae</taxon>
        <taxon>Cylindrobasidium</taxon>
    </lineage>
</organism>
<evidence type="ECO:0000256" key="1">
    <source>
        <dbReference type="ARBA" id="ARBA00009431"/>
    </source>
</evidence>
<sequence length="169" mass="18671">MYVSQNRFASVDDHPYPANITDYIDSIADTIGAESDWELVSGDVFNNFAATGDWMRNYAPQLATVVNAGVRTLIYCGDADFVLNYVGLEAMLDNLDNEFSDDWDSQDLAPYAVNGQETGLYKNAGTLSYLRVYGAGHEVPAYQWGDLEVGEAAFQMFSQIMLNESLSST</sequence>
<evidence type="ECO:0000256" key="2">
    <source>
        <dbReference type="ARBA" id="ARBA00022645"/>
    </source>
</evidence>
<keyword evidence="4 6" id="KW-0378">Hydrolase</keyword>
<dbReference type="EMBL" id="KN880970">
    <property type="protein sequence ID" value="KIY61341.1"/>
    <property type="molecule type" value="Genomic_DNA"/>
</dbReference>
<dbReference type="SUPFAM" id="SSF53474">
    <property type="entry name" value="alpha/beta-Hydrolases"/>
    <property type="match status" value="1"/>
</dbReference>
<dbReference type="InterPro" id="IPR029058">
    <property type="entry name" value="AB_hydrolase_fold"/>
</dbReference>
<comment type="similarity">
    <text evidence="1">Belongs to the peptidase S10 family.</text>
</comment>
<dbReference type="AlphaFoldDB" id="A0A0D7AVN7"/>
<keyword evidence="7" id="KW-1185">Reference proteome</keyword>
<evidence type="ECO:0000313" key="7">
    <source>
        <dbReference type="Proteomes" id="UP000054007"/>
    </source>
</evidence>
<dbReference type="InterPro" id="IPR001563">
    <property type="entry name" value="Peptidase_S10"/>
</dbReference>
<name>A0A0D7AVN7_9AGAR</name>
<keyword evidence="2" id="KW-0121">Carboxypeptidase</keyword>
<dbReference type="Gene3D" id="3.40.50.1820">
    <property type="entry name" value="alpha/beta hydrolase"/>
    <property type="match status" value="1"/>
</dbReference>
<dbReference type="STRING" id="1314674.A0A0D7AVN7"/>
<proteinExistence type="inferred from homology"/>
<protein>
    <submittedName>
        <fullName evidence="6">Alpha/beta-hydrolase</fullName>
    </submittedName>
</protein>
<dbReference type="GO" id="GO:0006508">
    <property type="term" value="P:proteolysis"/>
    <property type="evidence" value="ECO:0007669"/>
    <property type="project" value="UniProtKB-KW"/>
</dbReference>
<dbReference type="Proteomes" id="UP000054007">
    <property type="component" value="Unassembled WGS sequence"/>
</dbReference>
<evidence type="ECO:0000313" key="6">
    <source>
        <dbReference type="EMBL" id="KIY61341.1"/>
    </source>
</evidence>
<evidence type="ECO:0000256" key="5">
    <source>
        <dbReference type="ARBA" id="ARBA00023180"/>
    </source>
</evidence>
<keyword evidence="5" id="KW-0325">Glycoprotein</keyword>
<dbReference type="Pfam" id="PF00450">
    <property type="entry name" value="Peptidase_S10"/>
    <property type="match status" value="1"/>
</dbReference>
<accession>A0A0D7AVN7</accession>
<keyword evidence="3" id="KW-0645">Protease</keyword>
<gene>
    <name evidence="6" type="ORF">CYLTODRAFT_495296</name>
</gene>
<evidence type="ECO:0000256" key="3">
    <source>
        <dbReference type="ARBA" id="ARBA00022670"/>
    </source>
</evidence>